<dbReference type="AlphaFoldDB" id="U2YL14"/>
<evidence type="ECO:0000313" key="2">
    <source>
        <dbReference type="EMBL" id="GAD55726.1"/>
    </source>
</evidence>
<evidence type="ECO:0000256" key="1">
    <source>
        <dbReference type="SAM" id="MobiDB-lite"/>
    </source>
</evidence>
<organism evidence="2 3">
    <name type="scientific">Limimaricola cinnabarinus LL-001</name>
    <dbReference type="NCBI Taxonomy" id="1337093"/>
    <lineage>
        <taxon>Bacteria</taxon>
        <taxon>Pseudomonadati</taxon>
        <taxon>Pseudomonadota</taxon>
        <taxon>Alphaproteobacteria</taxon>
        <taxon>Rhodobacterales</taxon>
        <taxon>Paracoccaceae</taxon>
        <taxon>Limimaricola</taxon>
    </lineage>
</organism>
<gene>
    <name evidence="2" type="ORF">MBELCI_1778</name>
</gene>
<feature type="region of interest" description="Disordered" evidence="1">
    <location>
        <begin position="1"/>
        <end position="45"/>
    </location>
</feature>
<comment type="caution">
    <text evidence="2">The sequence shown here is derived from an EMBL/GenBank/DDBJ whole genome shotgun (WGS) entry which is preliminary data.</text>
</comment>
<reference evidence="2" key="1">
    <citation type="journal article" date="2013" name="Genome Announc.">
        <title>Draft Genome Sequence of Loktanella cinnabarina LL-001T, Isolated from Deep-Sea Floor Sediment.</title>
        <authorList>
            <person name="Nishi S."/>
            <person name="Tsubouchi T."/>
            <person name="Takaki Y."/>
            <person name="Koyanagi R."/>
            <person name="Satoh N."/>
            <person name="Maruyama T."/>
            <person name="Hatada Y."/>
        </authorList>
    </citation>
    <scope>NUCLEOTIDE SEQUENCE [LARGE SCALE GENOMIC DNA]</scope>
    <source>
        <strain evidence="2">LL-001</strain>
    </source>
</reference>
<evidence type="ECO:0000313" key="3">
    <source>
        <dbReference type="Proteomes" id="UP000016566"/>
    </source>
</evidence>
<accession>U2YL14</accession>
<dbReference type="Proteomes" id="UP000016566">
    <property type="component" value="Unassembled WGS sequence"/>
</dbReference>
<proteinExistence type="predicted"/>
<sequence>MAAAQRSNRGAEGGPERGNGVTGVERPSDNASRLGSGAAFSSGTT</sequence>
<dbReference type="EMBL" id="BATB01000019">
    <property type="protein sequence ID" value="GAD55726.1"/>
    <property type="molecule type" value="Genomic_DNA"/>
</dbReference>
<dbReference type="STRING" id="1337093.MBELCI_1778"/>
<keyword evidence="3" id="KW-1185">Reference proteome</keyword>
<feature type="compositionally biased region" description="Polar residues" evidence="1">
    <location>
        <begin position="29"/>
        <end position="45"/>
    </location>
</feature>
<protein>
    <submittedName>
        <fullName evidence="2">Uncharacterized protein</fullName>
    </submittedName>
</protein>
<name>U2YL14_9RHOB</name>
<feature type="compositionally biased region" description="Gly residues" evidence="1">
    <location>
        <begin position="11"/>
        <end position="21"/>
    </location>
</feature>